<evidence type="ECO:0000313" key="3">
    <source>
        <dbReference type="EMBL" id="KAA5228748.1"/>
    </source>
</evidence>
<dbReference type="Pfam" id="PF08401">
    <property type="entry name" value="ArdcN"/>
    <property type="match status" value="1"/>
</dbReference>
<keyword evidence="6" id="KW-1185">Reference proteome</keyword>
<accession>A0A7J4YKQ6</accession>
<organism evidence="3 5">
    <name type="scientific">Bacteroides finegoldii</name>
    <dbReference type="NCBI Taxonomy" id="338188"/>
    <lineage>
        <taxon>Bacteria</taxon>
        <taxon>Pseudomonadati</taxon>
        <taxon>Bacteroidota</taxon>
        <taxon>Bacteroidia</taxon>
        <taxon>Bacteroidales</taxon>
        <taxon>Bacteroidaceae</taxon>
        <taxon>Bacteroides</taxon>
    </lineage>
</organism>
<dbReference type="Proteomes" id="UP000440198">
    <property type="component" value="Unassembled WGS sequence"/>
</dbReference>
<evidence type="ECO:0000313" key="6">
    <source>
        <dbReference type="Proteomes" id="UP000440198"/>
    </source>
</evidence>
<dbReference type="AlphaFoldDB" id="A0A7J4YKQ6"/>
<evidence type="ECO:0000313" key="4">
    <source>
        <dbReference type="EMBL" id="KAA5254907.1"/>
    </source>
</evidence>
<evidence type="ECO:0000259" key="1">
    <source>
        <dbReference type="Pfam" id="PF08401"/>
    </source>
</evidence>
<sequence>MGKPYTKEGPSAEDKALDLFADMMIERIQSLSGKDGWKKPWFTEGTLQWPKNLNGREYNGMNAMMLLLHCEKEGYKIPRFCTFDRIQQFNKTGKKDEEQKPRVSVLKGEHSFPVMLTTFTVVNKETKEHIKWEDYKLLSQEEREKYNVYPKLQTYHVFNVSQTNLKEVRPEFWEKLEQEYSMPKVEKDEQFAFEPVDRMIADNRWICPIKPMFGDSAYFSISKNEIVMPEKRQFKDGESFYSNLFHEMGHSTGAEGQLDRIKPATFGSAEYAREELVAELTAALTAQRYGMTKHLKGDSAAYLKSWLDSLKESPQFIKTTLLDVKKATSMLTQHIDKIAMEIDQEKKAEQTENVGNEEKMEGSKDAGQVYYASVAYLQSTDDTSELDKLKDRGDYDGLLKLAKDYYDGNGMDEKQTYRKPCQNRGDDLLIEDKDFAVVYNGSVGGTYEVFLKHTEQEIRDHITRYGIGRASEDVKAVAREMTAEEFSELAQRKMPIFQMPNGGLLNLQYNKDKDSLDVGTVTNAGLSVKHSFPFSHDHSMDANISSAYEQLLDMEEYQKEEVQEEHVAKSAFRR</sequence>
<proteinExistence type="predicted"/>
<feature type="domain" description="N-terminal" evidence="1">
    <location>
        <begin position="19"/>
        <end position="158"/>
    </location>
</feature>
<dbReference type="Pfam" id="PF18818">
    <property type="entry name" value="MPTase-PolyVal"/>
    <property type="match status" value="1"/>
</dbReference>
<protein>
    <submittedName>
        <fullName evidence="3">DUF1738 domain-containing protein</fullName>
    </submittedName>
</protein>
<dbReference type="Proteomes" id="UP000421791">
    <property type="component" value="Unassembled WGS sequence"/>
</dbReference>
<dbReference type="InterPro" id="IPR041459">
    <property type="entry name" value="MPTase-PolyVal"/>
</dbReference>
<comment type="caution">
    <text evidence="3">The sequence shown here is derived from an EMBL/GenBank/DDBJ whole genome shotgun (WGS) entry which is preliminary data.</text>
</comment>
<dbReference type="EMBL" id="VWAK01000035">
    <property type="protein sequence ID" value="KAA5228748.1"/>
    <property type="molecule type" value="Genomic_DNA"/>
</dbReference>
<feature type="domain" description="Polyvalent protein metallopeptidase" evidence="2">
    <location>
        <begin position="214"/>
        <end position="317"/>
    </location>
</feature>
<dbReference type="InterPro" id="IPR013610">
    <property type="entry name" value="ArdC_N"/>
</dbReference>
<name>A0A7J4YKQ6_9BACE</name>
<dbReference type="EMBL" id="VWAG01000031">
    <property type="protein sequence ID" value="KAA5254907.1"/>
    <property type="molecule type" value="Genomic_DNA"/>
</dbReference>
<evidence type="ECO:0000259" key="2">
    <source>
        <dbReference type="Pfam" id="PF18818"/>
    </source>
</evidence>
<reference evidence="5 6" key="1">
    <citation type="journal article" date="2019" name="Nat. Med.">
        <title>A library of human gut bacterial isolates paired with longitudinal multiomics data enables mechanistic microbiome research.</title>
        <authorList>
            <person name="Poyet M."/>
            <person name="Groussin M."/>
            <person name="Gibbons S.M."/>
            <person name="Avila-Pacheco J."/>
            <person name="Jiang X."/>
            <person name="Kearney S.M."/>
            <person name="Perrotta A.R."/>
            <person name="Berdy B."/>
            <person name="Zhao S."/>
            <person name="Lieberman T.D."/>
            <person name="Swanson P.K."/>
            <person name="Smith M."/>
            <person name="Roesemann S."/>
            <person name="Alexander J.E."/>
            <person name="Rich S.A."/>
            <person name="Livny J."/>
            <person name="Vlamakis H."/>
            <person name="Clish C."/>
            <person name="Bullock K."/>
            <person name="Deik A."/>
            <person name="Scott J."/>
            <person name="Pierce K.A."/>
            <person name="Xavier R.J."/>
            <person name="Alm E.J."/>
        </authorList>
    </citation>
    <scope>NUCLEOTIDE SEQUENCE [LARGE SCALE GENOMIC DNA]</scope>
    <source>
        <strain evidence="4 6">BIOML-A2</strain>
        <strain evidence="3 5">BIOML-A6</strain>
    </source>
</reference>
<evidence type="ECO:0000313" key="5">
    <source>
        <dbReference type="Proteomes" id="UP000421791"/>
    </source>
</evidence>
<gene>
    <name evidence="4" type="ORF">F2Z09_14895</name>
    <name evidence="3" type="ORF">F2Z22_16865</name>
</gene>
<dbReference type="GO" id="GO:0003697">
    <property type="term" value="F:single-stranded DNA binding"/>
    <property type="evidence" value="ECO:0007669"/>
    <property type="project" value="InterPro"/>
</dbReference>
<dbReference type="RefSeq" id="WP_004319964.1">
    <property type="nucleotide sequence ID" value="NZ_JADNLJ010000029.1"/>
</dbReference>